<dbReference type="SUPFAM" id="SSF49452">
    <property type="entry name" value="Starch-binding domain-like"/>
    <property type="match status" value="1"/>
</dbReference>
<dbReference type="PANTHER" id="PTHR40980:SF4">
    <property type="entry name" value="TONB-DEPENDENT RECEPTOR-LIKE BETA-BARREL DOMAIN-CONTAINING PROTEIN"/>
    <property type="match status" value="1"/>
</dbReference>
<dbReference type="Gene3D" id="2.60.40.1120">
    <property type="entry name" value="Carboxypeptidase-like, regulatory domain"/>
    <property type="match status" value="1"/>
</dbReference>
<dbReference type="InterPro" id="IPR010104">
    <property type="entry name" value="TonB_rcpt_bac"/>
</dbReference>
<evidence type="ECO:0000313" key="13">
    <source>
        <dbReference type="Proteomes" id="UP001202281"/>
    </source>
</evidence>
<dbReference type="SUPFAM" id="SSF56935">
    <property type="entry name" value="Porins"/>
    <property type="match status" value="1"/>
</dbReference>
<dbReference type="Pfam" id="PF07715">
    <property type="entry name" value="Plug"/>
    <property type="match status" value="1"/>
</dbReference>
<evidence type="ECO:0000256" key="4">
    <source>
        <dbReference type="ARBA" id="ARBA00022692"/>
    </source>
</evidence>
<dbReference type="NCBIfam" id="TIGR01782">
    <property type="entry name" value="TonB-Xanth-Caul"/>
    <property type="match status" value="1"/>
</dbReference>
<protein>
    <submittedName>
        <fullName evidence="12">TonB-dependent receptor</fullName>
    </submittedName>
</protein>
<evidence type="ECO:0000256" key="3">
    <source>
        <dbReference type="ARBA" id="ARBA00022452"/>
    </source>
</evidence>
<name>A0ABT0BQX6_9SPHN</name>
<dbReference type="Proteomes" id="UP001202281">
    <property type="component" value="Unassembled WGS sequence"/>
</dbReference>
<evidence type="ECO:0000256" key="5">
    <source>
        <dbReference type="ARBA" id="ARBA00023077"/>
    </source>
</evidence>
<evidence type="ECO:0000313" key="12">
    <source>
        <dbReference type="EMBL" id="MCJ2187365.1"/>
    </source>
</evidence>
<proteinExistence type="inferred from homology"/>
<dbReference type="EMBL" id="JALHLG010000013">
    <property type="protein sequence ID" value="MCJ2187365.1"/>
    <property type="molecule type" value="Genomic_DNA"/>
</dbReference>
<feature type="domain" description="TonB-dependent receptor-like beta-barrel" evidence="10">
    <location>
        <begin position="348"/>
        <end position="885"/>
    </location>
</feature>
<dbReference type="InterPro" id="IPR036942">
    <property type="entry name" value="Beta-barrel_TonB_sf"/>
</dbReference>
<comment type="caution">
    <text evidence="12">The sequence shown here is derived from an EMBL/GenBank/DDBJ whole genome shotgun (WGS) entry which is preliminary data.</text>
</comment>
<keyword evidence="12" id="KW-0675">Receptor</keyword>
<dbReference type="RefSeq" id="WP_243920944.1">
    <property type="nucleotide sequence ID" value="NZ_JALHLG010000013.1"/>
</dbReference>
<dbReference type="InterPro" id="IPR012910">
    <property type="entry name" value="Plug_dom"/>
</dbReference>
<keyword evidence="5 9" id="KW-0798">TonB box</keyword>
<dbReference type="InterPro" id="IPR000531">
    <property type="entry name" value="Beta-barrel_TonB"/>
</dbReference>
<comment type="subcellular location">
    <subcellularLocation>
        <location evidence="1 8">Cell outer membrane</location>
        <topology evidence="1 8">Multi-pass membrane protein</topology>
    </subcellularLocation>
</comment>
<dbReference type="Pfam" id="PF13620">
    <property type="entry name" value="CarboxypepD_reg"/>
    <property type="match status" value="1"/>
</dbReference>
<feature type="domain" description="TonB-dependent receptor plug" evidence="11">
    <location>
        <begin position="122"/>
        <end position="227"/>
    </location>
</feature>
<dbReference type="PROSITE" id="PS52016">
    <property type="entry name" value="TONB_DEPENDENT_REC_3"/>
    <property type="match status" value="1"/>
</dbReference>
<dbReference type="InterPro" id="IPR037066">
    <property type="entry name" value="Plug_dom_sf"/>
</dbReference>
<evidence type="ECO:0000259" key="10">
    <source>
        <dbReference type="Pfam" id="PF00593"/>
    </source>
</evidence>
<evidence type="ECO:0000256" key="9">
    <source>
        <dbReference type="RuleBase" id="RU003357"/>
    </source>
</evidence>
<dbReference type="CDD" id="cd01347">
    <property type="entry name" value="ligand_gated_channel"/>
    <property type="match status" value="1"/>
</dbReference>
<keyword evidence="7 8" id="KW-0998">Cell outer membrane</keyword>
<dbReference type="PANTHER" id="PTHR40980">
    <property type="entry name" value="PLUG DOMAIN-CONTAINING PROTEIN"/>
    <property type="match status" value="1"/>
</dbReference>
<keyword evidence="6 8" id="KW-0472">Membrane</keyword>
<dbReference type="Gene3D" id="2.40.170.20">
    <property type="entry name" value="TonB-dependent receptor, beta-barrel domain"/>
    <property type="match status" value="1"/>
</dbReference>
<comment type="similarity">
    <text evidence="8 9">Belongs to the TonB-dependent receptor family.</text>
</comment>
<keyword evidence="2 8" id="KW-0813">Transport</keyword>
<evidence type="ECO:0000256" key="1">
    <source>
        <dbReference type="ARBA" id="ARBA00004571"/>
    </source>
</evidence>
<dbReference type="Gene3D" id="2.170.130.10">
    <property type="entry name" value="TonB-dependent receptor, plug domain"/>
    <property type="match status" value="1"/>
</dbReference>
<dbReference type="InterPro" id="IPR013784">
    <property type="entry name" value="Carb-bd-like_fold"/>
</dbReference>
<dbReference type="InterPro" id="IPR039426">
    <property type="entry name" value="TonB-dep_rcpt-like"/>
</dbReference>
<reference evidence="12 13" key="1">
    <citation type="submission" date="2022-04" db="EMBL/GenBank/DDBJ databases">
        <title>Identification of a novel bacterium isolated from mangrove sediments.</title>
        <authorList>
            <person name="Pan X."/>
        </authorList>
    </citation>
    <scope>NUCLEOTIDE SEQUENCE [LARGE SCALE GENOMIC DNA]</scope>
    <source>
        <strain evidence="12 13">B2638</strain>
    </source>
</reference>
<evidence type="ECO:0000256" key="7">
    <source>
        <dbReference type="ARBA" id="ARBA00023237"/>
    </source>
</evidence>
<keyword evidence="3 8" id="KW-1134">Transmembrane beta strand</keyword>
<evidence type="ECO:0000256" key="6">
    <source>
        <dbReference type="ARBA" id="ARBA00023136"/>
    </source>
</evidence>
<evidence type="ECO:0000256" key="2">
    <source>
        <dbReference type="ARBA" id="ARBA00022448"/>
    </source>
</evidence>
<keyword evidence="13" id="KW-1185">Reference proteome</keyword>
<dbReference type="Pfam" id="PF00593">
    <property type="entry name" value="TonB_dep_Rec_b-barrel"/>
    <property type="match status" value="1"/>
</dbReference>
<sequence length="918" mass="100579">MRAAILASTCIPGAAYAGDVSGTIIDIALERPVRGATVTMDGTAMSAATDEQGRYVFYDVTAGVHTLTVSQPGYRSETLTVTVPETGKVTANGSIALANTFDGNTILVTGARASRLLAIQRKRAMPVVADVVSSDGIGKLPDYNTAEALQRLPGISVEIDQSEPRYVVIRGVDPNLNLVTIDGNVVGIPEAEGRRVALDTIPSDLVGAIEVVKTVTPDYDANAIGGAINIVTPSAYDHSRPFTYVSARGIYGSRADKTGFGASAMHGQTFGSDSQFGIVAGASYSKRFIDSQLVDPLNWEEVGEGLWAPTGIRMFNYSIMRERIGGIVNLEWRPDNDLRVYVNTIYNEFTDHEGRDQFDYDLYRGTAIISGREITYDKGRASREFRQNNQTQKLYNISPGVDWRFGTFELKLNYTYAHAQEHTPVRDDIEFRSAGNKVSTILTGSSMPTFSSIDESLYDPSAFPLRRIRLRREAIDEDLHAIKADLKADFADGTDSFAKVGVKFTDRIKDRDNYQEQWTPDGDVTFADTGAVLDPIAGFFGGKYDFGPAMDYRGVLDYTFVQNPGLLELDEEKTAINDKASDYHINEKIYAGYGMASLDFGAFNVIGGVRVEHTVGQYDAFFLQTTEEGTSIAPLAFKKEYTHVLPSVTVNYRPNQEMVFRAAWTNTIGRPNYSDVVPAFEEEDGDGEAGNPNLKPYTSMGLDLSAEYYPDADTVFALAAFYKHIKNPVYVQKINNTAFAGIELTSLSQPQNADSGNLFGVEANMTARLAFLPAPLDGFGISANVTYVDSSVNVPGRQDDDLPFFRQSKWLAGGALFYEKGPLEARFAVSYRSSYLSGVGSGKDYYENPSNADFDDYTKGRTVLDARIGYRIVEGVEIFGSVSNIGETPLIGYQGRSNRITSREEYGLNADFGISAKF</sequence>
<organism evidence="12 13">
    <name type="scientific">Novosphingobium beihaiensis</name>
    <dbReference type="NCBI Taxonomy" id="2930389"/>
    <lineage>
        <taxon>Bacteria</taxon>
        <taxon>Pseudomonadati</taxon>
        <taxon>Pseudomonadota</taxon>
        <taxon>Alphaproteobacteria</taxon>
        <taxon>Sphingomonadales</taxon>
        <taxon>Sphingomonadaceae</taxon>
        <taxon>Novosphingobium</taxon>
    </lineage>
</organism>
<evidence type="ECO:0000259" key="11">
    <source>
        <dbReference type="Pfam" id="PF07715"/>
    </source>
</evidence>
<accession>A0ABT0BQX6</accession>
<gene>
    <name evidence="12" type="ORF">MTR66_11145</name>
</gene>
<keyword evidence="4 8" id="KW-0812">Transmembrane</keyword>
<evidence type="ECO:0000256" key="8">
    <source>
        <dbReference type="PROSITE-ProRule" id="PRU01360"/>
    </source>
</evidence>